<reference evidence="2 3" key="1">
    <citation type="submission" date="2017-06" db="EMBL/GenBank/DDBJ databases">
        <title>Ant-infecting Ophiocordyceps genomes reveal a high diversity of potential behavioral manipulation genes and a possible major role for enterotoxins.</title>
        <authorList>
            <person name="De Bekker C."/>
            <person name="Evans H.C."/>
            <person name="Brachmann A."/>
            <person name="Hughes D.P."/>
        </authorList>
    </citation>
    <scope>NUCLEOTIDE SEQUENCE [LARGE SCALE GENOMIC DNA]</scope>
    <source>
        <strain evidence="2 3">Map16</strain>
    </source>
</reference>
<evidence type="ECO:0000256" key="1">
    <source>
        <dbReference type="SAM" id="MobiDB-lite"/>
    </source>
</evidence>
<sequence length="78" mass="8470">MQPQHQSQGGWYGSIHNSRPHARASQNHGAKPPAPNNNNNSSSANHGTNSSNTAYPFGLQRSNYNFRMPDEPWGGGVP</sequence>
<accession>A0A2C5Z8V4</accession>
<proteinExistence type="predicted"/>
<name>A0A2C5Z8V4_9HYPO</name>
<feature type="compositionally biased region" description="Low complexity" evidence="1">
    <location>
        <begin position="27"/>
        <end position="54"/>
    </location>
</feature>
<gene>
    <name evidence="2" type="ORF">CDD80_2243</name>
</gene>
<feature type="region of interest" description="Disordered" evidence="1">
    <location>
        <begin position="1"/>
        <end position="78"/>
    </location>
</feature>
<dbReference type="AlphaFoldDB" id="A0A2C5Z8V4"/>
<protein>
    <submittedName>
        <fullName evidence="2">Uncharacterized protein</fullName>
    </submittedName>
</protein>
<dbReference type="EMBL" id="NJES01000207">
    <property type="protein sequence ID" value="PHH75601.1"/>
    <property type="molecule type" value="Genomic_DNA"/>
</dbReference>
<evidence type="ECO:0000313" key="2">
    <source>
        <dbReference type="EMBL" id="PHH75601.1"/>
    </source>
</evidence>
<organism evidence="2 3">
    <name type="scientific">Ophiocordyceps camponoti-rufipedis</name>
    <dbReference type="NCBI Taxonomy" id="2004952"/>
    <lineage>
        <taxon>Eukaryota</taxon>
        <taxon>Fungi</taxon>
        <taxon>Dikarya</taxon>
        <taxon>Ascomycota</taxon>
        <taxon>Pezizomycotina</taxon>
        <taxon>Sordariomycetes</taxon>
        <taxon>Hypocreomycetidae</taxon>
        <taxon>Hypocreales</taxon>
        <taxon>Ophiocordycipitaceae</taxon>
        <taxon>Ophiocordyceps</taxon>
    </lineage>
</organism>
<keyword evidence="3" id="KW-1185">Reference proteome</keyword>
<dbReference type="Proteomes" id="UP000226431">
    <property type="component" value="Unassembled WGS sequence"/>
</dbReference>
<comment type="caution">
    <text evidence="2">The sequence shown here is derived from an EMBL/GenBank/DDBJ whole genome shotgun (WGS) entry which is preliminary data.</text>
</comment>
<evidence type="ECO:0000313" key="3">
    <source>
        <dbReference type="Proteomes" id="UP000226431"/>
    </source>
</evidence>